<comment type="similarity">
    <text evidence="3">Belongs to the PSMG2 family.</text>
</comment>
<dbReference type="EMBL" id="JAIFTL010000076">
    <property type="protein sequence ID" value="KAG9324139.1"/>
    <property type="molecule type" value="Genomic_DNA"/>
</dbReference>
<dbReference type="Pfam" id="PF09754">
    <property type="entry name" value="PAC2"/>
    <property type="match status" value="1"/>
</dbReference>
<keyword evidence="2" id="KW-0143">Chaperone</keyword>
<dbReference type="InterPro" id="IPR038389">
    <property type="entry name" value="PSMG2_sf"/>
</dbReference>
<dbReference type="GO" id="GO:0005829">
    <property type="term" value="C:cytosol"/>
    <property type="evidence" value="ECO:0007669"/>
    <property type="project" value="TreeGrafter"/>
</dbReference>
<dbReference type="GO" id="GO:0005634">
    <property type="term" value="C:nucleus"/>
    <property type="evidence" value="ECO:0007669"/>
    <property type="project" value="TreeGrafter"/>
</dbReference>
<dbReference type="Gene3D" id="3.40.50.10900">
    <property type="entry name" value="PAC-like subunit"/>
    <property type="match status" value="2"/>
</dbReference>
<organism evidence="4 5">
    <name type="scientific">Mortierella alpina</name>
    <name type="common">Oleaginous fungus</name>
    <name type="synonym">Mortierella renispora</name>
    <dbReference type="NCBI Taxonomy" id="64518"/>
    <lineage>
        <taxon>Eukaryota</taxon>
        <taxon>Fungi</taxon>
        <taxon>Fungi incertae sedis</taxon>
        <taxon>Mucoromycota</taxon>
        <taxon>Mortierellomycotina</taxon>
        <taxon>Mortierellomycetes</taxon>
        <taxon>Mortierellales</taxon>
        <taxon>Mortierellaceae</taxon>
        <taxon>Mortierella</taxon>
    </lineage>
</organism>
<accession>A0A9P8A553</accession>
<protein>
    <recommendedName>
        <fullName evidence="1">Proteasome assembly chaperone 2</fullName>
    </recommendedName>
</protein>
<name>A0A9P8A553_MORAP</name>
<comment type="caution">
    <text evidence="4">The sequence shown here is derived from an EMBL/GenBank/DDBJ whole genome shotgun (WGS) entry which is preliminary data.</text>
</comment>
<gene>
    <name evidence="4" type="ORF">KVV02_003385</name>
</gene>
<evidence type="ECO:0000256" key="2">
    <source>
        <dbReference type="ARBA" id="ARBA00023186"/>
    </source>
</evidence>
<proteinExistence type="inferred from homology"/>
<dbReference type="PANTHER" id="PTHR12970">
    <property type="entry name" value="PROTEASOME ASSEMBLY CHAPERONE 2"/>
    <property type="match status" value="1"/>
</dbReference>
<sequence>MNSFIAAPGFDASRFKGTTLILPAVSIGNVPQLTTDLFLSTLKLDRVGCIEDENVIPVVGPADRPHQGPSPSGAVTVTSAEGTADGLSLAVEVFQTKDGKWTLVQQRSPTVPHRSHFYADNLVQFIRESEFDQVVLLASADGARKIDAQLRSSTPIRYISSPLISKTLVDTLTGLGLDPLERVATTEDERKEAMIRRHEHHITQDQPTRISLGASAGALAERVEDITLDAKQEEQQAVLEKIPRIPNGGIARRLHSLCQEQGVAILTVVLFAMEGDNAPDAVFLANVTNAILKVHSPTQEQLAQGEGDWKFPKSWDSLYGNTHHQDMYQ</sequence>
<dbReference type="InterPro" id="IPR019151">
    <property type="entry name" value="Proteasome_assmbl_chaperone_2"/>
</dbReference>
<evidence type="ECO:0000313" key="4">
    <source>
        <dbReference type="EMBL" id="KAG9324139.1"/>
    </source>
</evidence>
<dbReference type="InterPro" id="IPR016562">
    <property type="entry name" value="Proteasome_assmbl_chp_2_euk"/>
</dbReference>
<dbReference type="AlphaFoldDB" id="A0A9P8A553"/>
<evidence type="ECO:0000256" key="3">
    <source>
        <dbReference type="ARBA" id="ARBA00025745"/>
    </source>
</evidence>
<dbReference type="PANTHER" id="PTHR12970:SF1">
    <property type="entry name" value="PROTEASOME ASSEMBLY CHAPERONE 2"/>
    <property type="match status" value="1"/>
</dbReference>
<dbReference type="Proteomes" id="UP000717515">
    <property type="component" value="Unassembled WGS sequence"/>
</dbReference>
<reference evidence="4" key="1">
    <citation type="submission" date="2021-07" db="EMBL/GenBank/DDBJ databases">
        <title>Draft genome of Mortierella alpina, strain LL118, isolated from an aspen leaf litter sample.</title>
        <authorList>
            <person name="Yang S."/>
            <person name="Vinatzer B.A."/>
        </authorList>
    </citation>
    <scope>NUCLEOTIDE SEQUENCE</scope>
    <source>
        <strain evidence="4">LL118</strain>
    </source>
</reference>
<evidence type="ECO:0000313" key="5">
    <source>
        <dbReference type="Proteomes" id="UP000717515"/>
    </source>
</evidence>
<evidence type="ECO:0000256" key="1">
    <source>
        <dbReference type="ARBA" id="ARBA00019186"/>
    </source>
</evidence>
<dbReference type="GO" id="GO:0043248">
    <property type="term" value="P:proteasome assembly"/>
    <property type="evidence" value="ECO:0007669"/>
    <property type="project" value="TreeGrafter"/>
</dbReference>